<dbReference type="Pfam" id="PF01943">
    <property type="entry name" value="Polysacc_synt"/>
    <property type="match status" value="1"/>
</dbReference>
<feature type="transmembrane region" description="Helical" evidence="6">
    <location>
        <begin position="161"/>
        <end position="177"/>
    </location>
</feature>
<feature type="transmembrane region" description="Helical" evidence="6">
    <location>
        <begin position="384"/>
        <end position="402"/>
    </location>
</feature>
<organism evidence="7 8">
    <name type="scientific">Dielma fastidiosa</name>
    <dbReference type="NCBI Taxonomy" id="1034346"/>
    <lineage>
        <taxon>Bacteria</taxon>
        <taxon>Bacillati</taxon>
        <taxon>Bacillota</taxon>
        <taxon>Erysipelotrichia</taxon>
        <taxon>Erysipelotrichales</taxon>
        <taxon>Erysipelotrichaceae</taxon>
        <taxon>Dielma</taxon>
    </lineage>
</organism>
<gene>
    <name evidence="7" type="ORF">MQE39_07240</name>
</gene>
<feature type="transmembrane region" description="Helical" evidence="6">
    <location>
        <begin position="12"/>
        <end position="32"/>
    </location>
</feature>
<feature type="transmembrane region" description="Helical" evidence="6">
    <location>
        <begin position="272"/>
        <end position="292"/>
    </location>
</feature>
<feature type="transmembrane region" description="Helical" evidence="6">
    <location>
        <begin position="122"/>
        <end position="140"/>
    </location>
</feature>
<evidence type="ECO:0000313" key="7">
    <source>
        <dbReference type="EMBL" id="MDY5167907.1"/>
    </source>
</evidence>
<keyword evidence="5 6" id="KW-0472">Membrane</keyword>
<dbReference type="Proteomes" id="UP001276902">
    <property type="component" value="Unassembled WGS sequence"/>
</dbReference>
<dbReference type="AlphaFoldDB" id="A0AB35UPS7"/>
<dbReference type="PANTHER" id="PTHR30250">
    <property type="entry name" value="PST FAMILY PREDICTED COLANIC ACID TRANSPORTER"/>
    <property type="match status" value="1"/>
</dbReference>
<evidence type="ECO:0000256" key="5">
    <source>
        <dbReference type="ARBA" id="ARBA00023136"/>
    </source>
</evidence>
<feature type="transmembrane region" description="Helical" evidence="6">
    <location>
        <begin position="44"/>
        <end position="67"/>
    </location>
</feature>
<keyword evidence="2" id="KW-1003">Cell membrane</keyword>
<evidence type="ECO:0000256" key="4">
    <source>
        <dbReference type="ARBA" id="ARBA00022989"/>
    </source>
</evidence>
<dbReference type="EMBL" id="JALDAW010000011">
    <property type="protein sequence ID" value="MDY5167907.1"/>
    <property type="molecule type" value="Genomic_DNA"/>
</dbReference>
<evidence type="ECO:0000256" key="6">
    <source>
        <dbReference type="SAM" id="Phobius"/>
    </source>
</evidence>
<dbReference type="InterPro" id="IPR050833">
    <property type="entry name" value="Poly_Biosynth_Transport"/>
</dbReference>
<comment type="subcellular location">
    <subcellularLocation>
        <location evidence="1">Cell membrane</location>
        <topology evidence="1">Multi-pass membrane protein</topology>
    </subcellularLocation>
</comment>
<proteinExistence type="predicted"/>
<keyword evidence="4 6" id="KW-1133">Transmembrane helix</keyword>
<dbReference type="PANTHER" id="PTHR30250:SF24">
    <property type="entry name" value="STAGE V SPORULATION PROTEIN B"/>
    <property type="match status" value="1"/>
</dbReference>
<accession>A0AB35UPS7</accession>
<dbReference type="InterPro" id="IPR002797">
    <property type="entry name" value="Polysacc_synth"/>
</dbReference>
<evidence type="ECO:0000313" key="8">
    <source>
        <dbReference type="Proteomes" id="UP001276902"/>
    </source>
</evidence>
<evidence type="ECO:0000256" key="1">
    <source>
        <dbReference type="ARBA" id="ARBA00004651"/>
    </source>
</evidence>
<evidence type="ECO:0000256" key="3">
    <source>
        <dbReference type="ARBA" id="ARBA00022692"/>
    </source>
</evidence>
<protein>
    <submittedName>
        <fullName evidence="7">Oligosaccharide flippase family protein</fullName>
    </submittedName>
</protein>
<dbReference type="RefSeq" id="WP_320883424.1">
    <property type="nucleotide sequence ID" value="NZ_BAABZA010000001.1"/>
</dbReference>
<reference evidence="7" key="1">
    <citation type="submission" date="2022-03" db="EMBL/GenBank/DDBJ databases">
        <title>First case of bacteraemia caused by Dielma fastidiosa in a patient hospitalised with diverticulitis.</title>
        <authorList>
            <person name="Forman-Ankjaer B."/>
            <person name="Hvid-Jensen F."/>
            <person name="Kobel C.M."/>
            <person name="Greve T."/>
        </authorList>
    </citation>
    <scope>NUCLEOTIDE SEQUENCE</scope>
    <source>
        <strain evidence="7">AUH_DF_2021</strain>
    </source>
</reference>
<keyword evidence="3 6" id="KW-0812">Transmembrane</keyword>
<dbReference type="GO" id="GO:0005886">
    <property type="term" value="C:plasma membrane"/>
    <property type="evidence" value="ECO:0007669"/>
    <property type="project" value="UniProtKB-SubCell"/>
</dbReference>
<evidence type="ECO:0000256" key="2">
    <source>
        <dbReference type="ARBA" id="ARBA00022475"/>
    </source>
</evidence>
<feature type="transmembrane region" description="Helical" evidence="6">
    <location>
        <begin position="239"/>
        <end position="266"/>
    </location>
</feature>
<feature type="transmembrane region" description="Helical" evidence="6">
    <location>
        <begin position="353"/>
        <end position="372"/>
    </location>
</feature>
<name>A0AB35UPS7_9FIRM</name>
<feature type="transmembrane region" description="Helical" evidence="6">
    <location>
        <begin position="313"/>
        <end position="333"/>
    </location>
</feature>
<feature type="transmembrane region" description="Helical" evidence="6">
    <location>
        <begin position="183"/>
        <end position="204"/>
    </location>
</feature>
<comment type="caution">
    <text evidence="7">The sequence shown here is derived from an EMBL/GenBank/DDBJ whole genome shotgun (WGS) entry which is preliminary data.</text>
</comment>
<feature type="transmembrane region" description="Helical" evidence="6">
    <location>
        <begin position="79"/>
        <end position="110"/>
    </location>
</feature>
<sequence>MVILKNKIIQSTILLIIFSVIAKVLSFFVRIYLARTLSADAMNIYSLASPTLVFIITIAQMGIPAALSKVIAQSKSSASALLTSIILSLVNNIIVITLFMLLIPFLAQIILKDAQIIPVMKAMLPMIPMVTLSGLLKGYLQGKQEHVSACASQMFEEIFRIIYLLISFTNAPVMTPVRMAEIAMLSVFVGECGSSLYMFIFCMIKRTAAFPVNELILKLNRASFDEILRVSIPMTSSRLIGSLTFFLEPMLMVLSVSNASSIVATYGQLNGYVLPILTMPSFITVTLANTLLPSFTYETSHGNRKRGMKIFNVIFWICLLIGFSCSAISFFFTDQCLNLFYHNTLGSAYLKSLAWPFAFYALQPVLSSMLHAFGQSKKAMIDTLSGSVIRLLIITFLTPVLNEAALPLALTASMLITTFMHAVRVSFYLWKEPSSA</sequence>